<dbReference type="KEGG" id="vg:8683529"/>
<evidence type="ECO:0000256" key="1">
    <source>
        <dbReference type="SAM" id="MobiDB-lite"/>
    </source>
</evidence>
<sequence>MDHIGSKLMAALNAVSSNKKVAQQVFCGIRLNAINSTVFSPQTALHMSCCGLLAQTTGLDRNTWPRSVLEQLLEDRLDKPTDDEPADNVNRQGTVTVMCCACGTFMSAPHVMWSDPGFASFAMVSACDKAVPHPLIEPVVQSMAQACCALGLSLGGRVSIIKPDDDDNKVIELNVRDVGPTQFPHLMTSAQKRYDSMIGLLIKLGKSKVQKLAQAGLYHHNERLCCVWCETEFEQDTWDRDSATLTEMDVLYSELGARGVTVNGEDHVCCDPRQATDVRGCGPVALVSDSTLERLRNVPVRDIIFQNRKLASVLCYDWRALYEPKNKGGLSGATLLYTGFSDMCLCLSCGGIWAGISIQLHRCNHVELKSMFAKVNAAALGFTFIARPDIDPSENRLVLPVNAARTTTKRAYGGRATSKMVLMAINEMWVPEQMQGEQNWGPQLIDAATITEFNNAVADWMAEEEKKRQEAQARETQDIADSLSNLTI</sequence>
<name>A0A1J0REI8_9VIRU</name>
<dbReference type="EMBL" id="MW580849">
    <property type="protein sequence ID" value="QRM16392.1"/>
    <property type="molecule type" value="Genomic_DNA"/>
</dbReference>
<reference evidence="8" key="3">
    <citation type="journal article" date="2021" name="Microorganisms">
        <title>Genomes of Anguillid Herpesvirus 1 Strains Reveal Evolutionary Disparities and Low Genetic Diversity in the Genus Cyprinivirus.</title>
        <authorList>
            <person name="Donohoe O."/>
            <person name="Zhang H."/>
            <person name="Delrez N."/>
            <person name="Gao Y."/>
            <person name="Suarez N.M."/>
            <person name="Davison A.J."/>
            <person name="Vanderplasschen A."/>
        </authorList>
    </citation>
    <scope>NUCLEOTIDE SEQUENCE</scope>
    <source>
        <strain evidence="3">500138</strain>
        <strain evidence="5">DK-200249</strain>
        <strain evidence="4">DK-2008-50-66-1</strain>
        <strain evidence="6">DK-205223-2</strain>
        <strain evidence="7">DK-206116-1</strain>
        <strain evidence="8">HVA 486123</strain>
        <strain evidence="9">UK N080</strain>
    </source>
</reference>
<evidence type="ECO:0000313" key="3">
    <source>
        <dbReference type="EMBL" id="QRM16392.1"/>
    </source>
</evidence>
<reference evidence="2" key="2">
    <citation type="submission" date="2012-05" db="EMBL/GenBank/DDBJ databases">
        <authorList>
            <person name="van Beurden S.J."/>
            <person name="Gatherer D."/>
            <person name="Tuzi K."/>
            <person name="Herzyk P."/>
            <person name="Galbraith J."/>
            <person name="Peeters B.P.H."/>
            <person name="Rottier P.J.M."/>
            <person name="Engelsma M.Y."/>
            <person name="Davison A.J."/>
        </authorList>
    </citation>
    <scope>NUCLEOTIDE SEQUENCE</scope>
    <source>
        <strain evidence="2">500138</strain>
    </source>
</reference>
<dbReference type="EMBL" id="MW580855">
    <property type="protein sequence ID" value="QRM17176.1"/>
    <property type="molecule type" value="Genomic_DNA"/>
</dbReference>
<reference evidence="2 10" key="1">
    <citation type="journal article" date="2010" name="J. Gen. Virol.">
        <title>Complete genome sequence and taxonomic position of anguillid herpesvirus 1.</title>
        <authorList>
            <person name="van Beurden S.J."/>
            <person name="Bossers A."/>
            <person name="Voorbergen-Laarman M.H."/>
            <person name="Haenen O.L."/>
            <person name="Peters S."/>
            <person name="Abma-Henkens M.H."/>
            <person name="Peeters B.P."/>
            <person name="Rottier P.J."/>
            <person name="Engelsma M.Y."/>
        </authorList>
    </citation>
    <scope>NUCLEOTIDE SEQUENCE [LARGE SCALE GENOMIC DNA]</scope>
    <source>
        <strain evidence="2">500138</strain>
        <strain evidence="10">Isolate Anguilla anguilla/Netherlands/500138/1998</strain>
    </source>
</reference>
<dbReference type="EMBL" id="MW580853">
    <property type="protein sequence ID" value="QRM16914.1"/>
    <property type="molecule type" value="Genomic_DNA"/>
</dbReference>
<accession>D2E8E8</accession>
<proteinExistence type="predicted"/>
<dbReference type="EMBL" id="MW580851">
    <property type="protein sequence ID" value="QRM16651.1"/>
    <property type="molecule type" value="Genomic_DNA"/>
</dbReference>
<evidence type="ECO:0000313" key="7">
    <source>
        <dbReference type="EMBL" id="QRM16914.1"/>
    </source>
</evidence>
<organism evidence="8">
    <name type="scientific">Anguillid herpesvirus 1</name>
    <dbReference type="NCBI Taxonomy" id="150286"/>
    <lineage>
        <taxon>Viruses</taxon>
        <taxon>Duplodnaviria</taxon>
        <taxon>Heunggongvirae</taxon>
        <taxon>Peploviricota</taxon>
        <taxon>Herviviricetes</taxon>
        <taxon>Herpesvirales</taxon>
        <taxon>Alloherpesviridae</taxon>
        <taxon>Cyvirus</taxon>
        <taxon>Cyvirus anguillidallo1</taxon>
    </lineage>
</organism>
<dbReference type="EMBL" id="MW580854">
    <property type="protein sequence ID" value="QRM17045.1"/>
    <property type="molecule type" value="Genomic_DNA"/>
</dbReference>
<dbReference type="EMBL" id="FJ940765">
    <property type="protein sequence ID" value="ADA57860.1"/>
    <property type="molecule type" value="Genomic_DNA"/>
</dbReference>
<dbReference type="GeneID" id="8683529"/>
<keyword evidence="10" id="KW-1185">Reference proteome</keyword>
<evidence type="ECO:0000313" key="9">
    <source>
        <dbReference type="EMBL" id="QRM17176.1"/>
    </source>
</evidence>
<dbReference type="Proteomes" id="UP000011239">
    <property type="component" value="Segment"/>
</dbReference>
<evidence type="ECO:0000313" key="8">
    <source>
        <dbReference type="EMBL" id="QRM17045.1"/>
    </source>
</evidence>
<gene>
    <name evidence="8" type="primary">ORF97</name>
    <name evidence="2" type="ORF">AngHV1_ORF97</name>
</gene>
<reference evidence="8" key="4">
    <citation type="submission" date="2021-02" db="EMBL/GenBank/DDBJ databases">
        <authorList>
            <person name="Vanderplasschen A.F.C."/>
            <person name="Davison A.J."/>
        </authorList>
    </citation>
    <scope>NUCLEOTIDE SEQUENCE</scope>
    <source>
        <strain evidence="3">500138</strain>
        <strain evidence="5">DK-200249</strain>
        <strain evidence="4">DK-2008-50-66-1</strain>
        <strain evidence="6">DK-205223-2</strain>
        <strain evidence="7">DK-206116-1</strain>
        <strain evidence="8">HVA 486123</strain>
        <strain evidence="9">UK N080</strain>
    </source>
</reference>
<evidence type="ECO:0000313" key="5">
    <source>
        <dbReference type="EMBL" id="QRM16651.1"/>
    </source>
</evidence>
<feature type="region of interest" description="Disordered" evidence="1">
    <location>
        <begin position="465"/>
        <end position="488"/>
    </location>
</feature>
<evidence type="ECO:0000313" key="6">
    <source>
        <dbReference type="EMBL" id="QRM16784.1"/>
    </source>
</evidence>
<evidence type="ECO:0000313" key="4">
    <source>
        <dbReference type="EMBL" id="QRM16520.1"/>
    </source>
</evidence>
<dbReference type="RefSeq" id="YP_003358236.1">
    <property type="nucleotide sequence ID" value="NC_013668.3"/>
</dbReference>
<feature type="compositionally biased region" description="Basic and acidic residues" evidence="1">
    <location>
        <begin position="465"/>
        <end position="477"/>
    </location>
</feature>
<dbReference type="EMBL" id="MW580850">
    <property type="protein sequence ID" value="QRM16520.1"/>
    <property type="molecule type" value="Genomic_DNA"/>
</dbReference>
<evidence type="ECO:0000313" key="10">
    <source>
        <dbReference type="Proteomes" id="UP000011239"/>
    </source>
</evidence>
<accession>A0A1J0REI8</accession>
<protein>
    <submittedName>
        <fullName evidence="8">Protein ORF97</fullName>
    </submittedName>
</protein>
<evidence type="ECO:0000313" key="2">
    <source>
        <dbReference type="EMBL" id="ADA57860.1"/>
    </source>
</evidence>
<dbReference type="EMBL" id="MW580852">
    <property type="protein sequence ID" value="QRM16784.1"/>
    <property type="molecule type" value="Genomic_DNA"/>
</dbReference>